<proteinExistence type="predicted"/>
<evidence type="ECO:0000313" key="1">
    <source>
        <dbReference type="EMBL" id="MCY9763177.1"/>
    </source>
</evidence>
<comment type="caution">
    <text evidence="1">The sequence shown here is derived from an EMBL/GenBank/DDBJ whole genome shotgun (WGS) entry which is preliminary data.</text>
</comment>
<dbReference type="RefSeq" id="WP_268600209.1">
    <property type="nucleotide sequence ID" value="NZ_JAMDNP010000050.1"/>
</dbReference>
<organism evidence="1 2">
    <name type="scientific">Paenibacillus alvei</name>
    <name type="common">Bacillus alvei</name>
    <dbReference type="NCBI Taxonomy" id="44250"/>
    <lineage>
        <taxon>Bacteria</taxon>
        <taxon>Bacillati</taxon>
        <taxon>Bacillota</taxon>
        <taxon>Bacilli</taxon>
        <taxon>Bacillales</taxon>
        <taxon>Paenibacillaceae</taxon>
        <taxon>Paenibacillus</taxon>
    </lineage>
</organism>
<dbReference type="Proteomes" id="UP001527181">
    <property type="component" value="Unassembled WGS sequence"/>
</dbReference>
<protein>
    <submittedName>
        <fullName evidence="1">Uncharacterized protein</fullName>
    </submittedName>
</protein>
<dbReference type="EMBL" id="JAMDNP010000050">
    <property type="protein sequence ID" value="MCY9763177.1"/>
    <property type="molecule type" value="Genomic_DNA"/>
</dbReference>
<reference evidence="1 2" key="1">
    <citation type="submission" date="2022-05" db="EMBL/GenBank/DDBJ databases">
        <title>Genome Sequencing of Bee-Associated Microbes.</title>
        <authorList>
            <person name="Dunlap C."/>
        </authorList>
    </citation>
    <scope>NUCLEOTIDE SEQUENCE [LARGE SCALE GENOMIC DNA]</scope>
    <source>
        <strain evidence="1 2">NRRL B-04010</strain>
    </source>
</reference>
<evidence type="ECO:0000313" key="2">
    <source>
        <dbReference type="Proteomes" id="UP001527181"/>
    </source>
</evidence>
<gene>
    <name evidence="1" type="ORF">M5X12_21835</name>
</gene>
<keyword evidence="2" id="KW-1185">Reference proteome</keyword>
<accession>A0ABT4H2G8</accession>
<name>A0ABT4H2G8_PAEAL</name>
<sequence length="81" mass="9527">MESLKEFFQDLHIILEKASEEDDPSNVNDTAQLLLLFEMTMREECSWNQVKQKHGDLLTDLHNEAILILYERELQFASDQS</sequence>